<dbReference type="Proteomes" id="UP000218231">
    <property type="component" value="Unassembled WGS sequence"/>
</dbReference>
<gene>
    <name evidence="2" type="ORF">WR25_13770</name>
</gene>
<evidence type="ECO:0000256" key="1">
    <source>
        <dbReference type="SAM" id="MobiDB-lite"/>
    </source>
</evidence>
<dbReference type="NCBIfam" id="TIGR01965">
    <property type="entry name" value="VCBS_repeat"/>
    <property type="match status" value="1"/>
</dbReference>
<dbReference type="Pfam" id="PF17963">
    <property type="entry name" value="Big_9"/>
    <property type="match status" value="1"/>
</dbReference>
<accession>A0A2A2KQS5</accession>
<name>A0A2A2KQS5_9BILA</name>
<dbReference type="AlphaFoldDB" id="A0A2A2KQS5"/>
<keyword evidence="3" id="KW-1185">Reference proteome</keyword>
<reference evidence="2 3" key="1">
    <citation type="journal article" date="2017" name="Curr. Biol.">
        <title>Genome architecture and evolution of a unichromosomal asexual nematode.</title>
        <authorList>
            <person name="Fradin H."/>
            <person name="Zegar C."/>
            <person name="Gutwein M."/>
            <person name="Lucas J."/>
            <person name="Kovtun M."/>
            <person name="Corcoran D."/>
            <person name="Baugh L.R."/>
            <person name="Kiontke K."/>
            <person name="Gunsalus K."/>
            <person name="Fitch D.H."/>
            <person name="Piano F."/>
        </authorList>
    </citation>
    <scope>NUCLEOTIDE SEQUENCE [LARGE SCALE GENOMIC DNA]</scope>
    <source>
        <strain evidence="2">PF1309</strain>
    </source>
</reference>
<protein>
    <submittedName>
        <fullName evidence="2">Uncharacterized protein</fullName>
    </submittedName>
</protein>
<evidence type="ECO:0000313" key="3">
    <source>
        <dbReference type="Proteomes" id="UP000218231"/>
    </source>
</evidence>
<proteinExistence type="predicted"/>
<comment type="caution">
    <text evidence="2">The sequence shown here is derived from an EMBL/GenBank/DDBJ whole genome shotgun (WGS) entry which is preliminary data.</text>
</comment>
<feature type="region of interest" description="Disordered" evidence="1">
    <location>
        <begin position="251"/>
        <end position="270"/>
    </location>
</feature>
<sequence length="391" mass="40096">MPPITPIPIRWHRPVPRTTTTLTIDVHDISLVACPDETAKVYEKALDLTKDGNDLAAGNVTGSDPQSITETTSGSLAGSVSGGIGVLTFTLDSLGNTTTSTIVVSIVDDVPKAHSDFANVYEGGTVSGNVLVNDVVGADVRADGQYVVGVRAGSDTSTSAIGQLGSNVAGQYGYLTLDAQGNATYHANPNSVAPAGATDVFIYTIRDADGDESTTTLTIDVHDISLVACPDETAKVYEKALDLTKDGNDLAAGNVTGSDPHSTTETTSGSLAGSVSGGIGALTFTLVGNATGHFTYQVKDSLGNTTTSTIVVSIVDDVPKAHCDVASVKEGASVSGNVLDNDVVGADVRADGQYVVGVRAGSDTSTSAIGHVGDTIRAGRRRDRQLRLHHP</sequence>
<evidence type="ECO:0000313" key="2">
    <source>
        <dbReference type="EMBL" id="PAV76153.1"/>
    </source>
</evidence>
<organism evidence="2 3">
    <name type="scientific">Diploscapter pachys</name>
    <dbReference type="NCBI Taxonomy" id="2018661"/>
    <lineage>
        <taxon>Eukaryota</taxon>
        <taxon>Metazoa</taxon>
        <taxon>Ecdysozoa</taxon>
        <taxon>Nematoda</taxon>
        <taxon>Chromadorea</taxon>
        <taxon>Rhabditida</taxon>
        <taxon>Rhabditina</taxon>
        <taxon>Rhabditomorpha</taxon>
        <taxon>Rhabditoidea</taxon>
        <taxon>Rhabditidae</taxon>
        <taxon>Diploscapter</taxon>
    </lineage>
</organism>
<dbReference type="EMBL" id="LIAE01007948">
    <property type="protein sequence ID" value="PAV76153.1"/>
    <property type="molecule type" value="Genomic_DNA"/>
</dbReference>
<dbReference type="InterPro" id="IPR010221">
    <property type="entry name" value="VCBS_dom"/>
</dbReference>
<feature type="compositionally biased region" description="Polar residues" evidence="1">
    <location>
        <begin position="255"/>
        <end position="270"/>
    </location>
</feature>